<dbReference type="SMART" id="SM00320">
    <property type="entry name" value="WD40"/>
    <property type="match status" value="3"/>
</dbReference>
<dbReference type="InterPro" id="IPR036322">
    <property type="entry name" value="WD40_repeat_dom_sf"/>
</dbReference>
<sequence length="422" mass="47910">MDGDLPRLSGDAGEMATEEGQPLLGSKEEKENWQQPTEHHPITDNYLRKEFEAWLDNLSVTFLSLVDLQKNEALDHLIALSGAAQLKHLSNNLEALLKRDFLKLLPLELSFYLLKWLDPQTLLTCCLVSKQWNKVISACLEVWQVACRNLGWQIDDSVQEALHWKKVYLKANLRMKQLESHEAFETSSLIGHSARVYALYYKDGLLCTGQCIYGIQTHTCAAVKFDEQKLVTGSFDNTVACWEWSSGAKTQHFRGHTGAVFSVDYNDELDILVSGSADFTVKVWALSTSVCLNTLTGHTEWVTKIWPIGREINCRCLKTLTVSEDRSISLQPRLHFDGKYIVCSSAIGLYQWDFASYDILRTEKLISRWPLPEYRKSKRGSSFLAGEMSWLDGLDGQNDMGLVFATSMPDHSIHLVLWKEHG</sequence>
<keyword evidence="7" id="KW-1185">Reference proteome</keyword>
<dbReference type="InterPro" id="IPR001680">
    <property type="entry name" value="WD40_rpt"/>
</dbReference>
<evidence type="ECO:0000313" key="7">
    <source>
        <dbReference type="Proteomes" id="UP000018936"/>
    </source>
</evidence>
<dbReference type="Proteomes" id="UP000018936">
    <property type="component" value="Unassembled WGS sequence"/>
</dbReference>
<dbReference type="OrthoDB" id="538223at2759"/>
<dbReference type="PROSITE" id="PS50082">
    <property type="entry name" value="WD_REPEATS_2"/>
    <property type="match status" value="1"/>
</dbReference>
<dbReference type="Pfam" id="PF00400">
    <property type="entry name" value="WD40"/>
    <property type="match status" value="2"/>
</dbReference>
<dbReference type="InterPro" id="IPR036047">
    <property type="entry name" value="F-box-like_dom_sf"/>
</dbReference>
<evidence type="ECO:0000256" key="1">
    <source>
        <dbReference type="ARBA" id="ARBA00022574"/>
    </source>
</evidence>
<dbReference type="CDD" id="cd22131">
    <property type="entry name" value="F-box_FBXW2"/>
    <property type="match status" value="1"/>
</dbReference>
<evidence type="ECO:0000313" key="6">
    <source>
        <dbReference type="EMBL" id="ETE66884.1"/>
    </source>
</evidence>
<dbReference type="EMBL" id="AZIM01001445">
    <property type="protein sequence ID" value="ETE66884.1"/>
    <property type="molecule type" value="Genomic_DNA"/>
</dbReference>
<keyword evidence="1 3" id="KW-0853">WD repeat</keyword>
<feature type="domain" description="F-box" evidence="5">
    <location>
        <begin position="99"/>
        <end position="146"/>
    </location>
</feature>
<feature type="region of interest" description="Disordered" evidence="4">
    <location>
        <begin position="1"/>
        <end position="39"/>
    </location>
</feature>
<dbReference type="SUPFAM" id="SSF81383">
    <property type="entry name" value="F-box domain"/>
    <property type="match status" value="1"/>
</dbReference>
<evidence type="ECO:0000256" key="3">
    <source>
        <dbReference type="PROSITE-ProRule" id="PRU00221"/>
    </source>
</evidence>
<gene>
    <name evidence="6" type="primary">FBXW2</name>
    <name evidence="6" type="ORF">L345_07333</name>
</gene>
<accession>V8NX87</accession>
<name>V8NX87_OPHHA</name>
<dbReference type="InterPro" id="IPR001810">
    <property type="entry name" value="F-box_dom"/>
</dbReference>
<keyword evidence="2" id="KW-0677">Repeat</keyword>
<dbReference type="PANTHER" id="PTHR44436">
    <property type="entry name" value="F-BOX/WD REPEAT-CONTAINING PROTEIN 2"/>
    <property type="match status" value="1"/>
</dbReference>
<dbReference type="SUPFAM" id="SSF50978">
    <property type="entry name" value="WD40 repeat-like"/>
    <property type="match status" value="1"/>
</dbReference>
<dbReference type="PROSITE" id="PS50181">
    <property type="entry name" value="FBOX"/>
    <property type="match status" value="1"/>
</dbReference>
<proteinExistence type="predicted"/>
<dbReference type="PROSITE" id="PS50294">
    <property type="entry name" value="WD_REPEATS_REGION"/>
    <property type="match status" value="1"/>
</dbReference>
<feature type="repeat" description="WD" evidence="3">
    <location>
        <begin position="253"/>
        <end position="294"/>
    </location>
</feature>
<dbReference type="SMART" id="SM00256">
    <property type="entry name" value="FBOX"/>
    <property type="match status" value="1"/>
</dbReference>
<reference evidence="6 7" key="1">
    <citation type="journal article" date="2013" name="Proc. Natl. Acad. Sci. U.S.A.">
        <title>The king cobra genome reveals dynamic gene evolution and adaptation in the snake venom system.</title>
        <authorList>
            <person name="Vonk F.J."/>
            <person name="Casewell N.R."/>
            <person name="Henkel C.V."/>
            <person name="Heimberg A.M."/>
            <person name="Jansen H.J."/>
            <person name="McCleary R.J."/>
            <person name="Kerkkamp H.M."/>
            <person name="Vos R.A."/>
            <person name="Guerreiro I."/>
            <person name="Calvete J.J."/>
            <person name="Wuster W."/>
            <person name="Woods A.E."/>
            <person name="Logan J.M."/>
            <person name="Harrison R.A."/>
            <person name="Castoe T.A."/>
            <person name="de Koning A.P."/>
            <person name="Pollock D.D."/>
            <person name="Yandell M."/>
            <person name="Calderon D."/>
            <person name="Renjifo C."/>
            <person name="Currier R.B."/>
            <person name="Salgado D."/>
            <person name="Pla D."/>
            <person name="Sanz L."/>
            <person name="Hyder A.S."/>
            <person name="Ribeiro J.M."/>
            <person name="Arntzen J.W."/>
            <person name="van den Thillart G.E."/>
            <person name="Boetzer M."/>
            <person name="Pirovano W."/>
            <person name="Dirks R.P."/>
            <person name="Spaink H.P."/>
            <person name="Duboule D."/>
            <person name="McGlinn E."/>
            <person name="Kini R.M."/>
            <person name="Richardson M.K."/>
        </authorList>
    </citation>
    <scope>NUCLEOTIDE SEQUENCE</scope>
    <source>
        <tissue evidence="6">Blood</tissue>
    </source>
</reference>
<feature type="non-terminal residue" evidence="6">
    <location>
        <position position="1"/>
    </location>
</feature>
<dbReference type="Gene3D" id="1.20.1280.50">
    <property type="match status" value="1"/>
</dbReference>
<evidence type="ECO:0000256" key="4">
    <source>
        <dbReference type="SAM" id="MobiDB-lite"/>
    </source>
</evidence>
<dbReference type="PANTHER" id="PTHR44436:SF1">
    <property type="entry name" value="F-BOX_WD REPEAT-CONTAINING PROTEIN 2"/>
    <property type="match status" value="1"/>
</dbReference>
<evidence type="ECO:0000256" key="2">
    <source>
        <dbReference type="ARBA" id="ARBA00022737"/>
    </source>
</evidence>
<organism evidence="6 7">
    <name type="scientific">Ophiophagus hannah</name>
    <name type="common">King cobra</name>
    <name type="synonym">Naja hannah</name>
    <dbReference type="NCBI Taxonomy" id="8665"/>
    <lineage>
        <taxon>Eukaryota</taxon>
        <taxon>Metazoa</taxon>
        <taxon>Chordata</taxon>
        <taxon>Craniata</taxon>
        <taxon>Vertebrata</taxon>
        <taxon>Euteleostomi</taxon>
        <taxon>Lepidosauria</taxon>
        <taxon>Squamata</taxon>
        <taxon>Bifurcata</taxon>
        <taxon>Unidentata</taxon>
        <taxon>Episquamata</taxon>
        <taxon>Toxicofera</taxon>
        <taxon>Serpentes</taxon>
        <taxon>Colubroidea</taxon>
        <taxon>Elapidae</taxon>
        <taxon>Elapinae</taxon>
        <taxon>Ophiophagus</taxon>
    </lineage>
</organism>
<comment type="caution">
    <text evidence="6">The sequence shown here is derived from an EMBL/GenBank/DDBJ whole genome shotgun (WGS) entry which is preliminary data.</text>
</comment>
<dbReference type="Gene3D" id="2.130.10.10">
    <property type="entry name" value="YVTN repeat-like/Quinoprotein amine dehydrogenase"/>
    <property type="match status" value="1"/>
</dbReference>
<dbReference type="InterPro" id="IPR015943">
    <property type="entry name" value="WD40/YVTN_repeat-like_dom_sf"/>
</dbReference>
<feature type="compositionally biased region" description="Basic and acidic residues" evidence="4">
    <location>
        <begin position="26"/>
        <end position="39"/>
    </location>
</feature>
<dbReference type="InterPro" id="IPR042627">
    <property type="entry name" value="FBXW2"/>
</dbReference>
<protein>
    <submittedName>
        <fullName evidence="6">F-box/WD repeat-containing protein 2</fullName>
    </submittedName>
</protein>
<dbReference type="Pfam" id="PF12937">
    <property type="entry name" value="F-box-like"/>
    <property type="match status" value="1"/>
</dbReference>
<evidence type="ECO:0000259" key="5">
    <source>
        <dbReference type="PROSITE" id="PS50181"/>
    </source>
</evidence>
<dbReference type="AlphaFoldDB" id="V8NX87"/>